<keyword evidence="5" id="KW-0732">Signal</keyword>
<sequence length="350" mass="38686">MKFAFSLLTLSLLPALAIATTELPDRQTELPAVKKSSQAEYLVPRDLSTIPDDEFGRQVKHGYSLFVNSQQMRGQYVGNDQNCVNCHMQAGRKPNAAPLWAAYMAYPAYRKKNDRVNSYADRIQGCFQYSMNGKPPEYDSPELVALSAYAYWLAMGGLMDQYGLGDQPVPALDAKQLQTGGKIESFPLPDVIAKALPVEKRGNLAGRGYPKLANPEQAPSRERGADVYAKNCSTCHAADGQGMADATGRSYIPPLWGEYAYNWGAGMHRINTAAFFIYENMPLGKSVQLTVQEAWDVAAYVNSHERPQDPRYKGDLDANLKQYHAHDGFYGKTVEGYRLGSKAFPSGTVN</sequence>
<dbReference type="InterPro" id="IPR036909">
    <property type="entry name" value="Cyt_c-like_dom_sf"/>
</dbReference>
<evidence type="ECO:0000256" key="4">
    <source>
        <dbReference type="PROSITE-ProRule" id="PRU00433"/>
    </source>
</evidence>
<feature type="domain" description="Cytochrome c" evidence="6">
    <location>
        <begin position="219"/>
        <end position="305"/>
    </location>
</feature>
<organism evidence="8 10">
    <name type="scientific">Vibrio fluvialis</name>
    <dbReference type="NCBI Taxonomy" id="676"/>
    <lineage>
        <taxon>Bacteria</taxon>
        <taxon>Pseudomonadati</taxon>
        <taxon>Pseudomonadota</taxon>
        <taxon>Gammaproteobacteria</taxon>
        <taxon>Vibrionales</taxon>
        <taxon>Vibrionaceae</taxon>
        <taxon>Vibrio</taxon>
    </lineage>
</organism>
<dbReference type="EMBL" id="UHIP01000001">
    <property type="protein sequence ID" value="SUP22312.1"/>
    <property type="molecule type" value="Genomic_DNA"/>
</dbReference>
<evidence type="ECO:0000313" key="8">
    <source>
        <dbReference type="EMBL" id="SUP22312.1"/>
    </source>
</evidence>
<keyword evidence="3 4" id="KW-0408">Iron</keyword>
<dbReference type="InterPro" id="IPR009056">
    <property type="entry name" value="Cyt_c-like_dom"/>
</dbReference>
<evidence type="ECO:0000256" key="3">
    <source>
        <dbReference type="ARBA" id="ARBA00023004"/>
    </source>
</evidence>
<keyword evidence="1 4" id="KW-0349">Heme</keyword>
<keyword evidence="2 4" id="KW-0479">Metal-binding</keyword>
<evidence type="ECO:0000313" key="10">
    <source>
        <dbReference type="Proteomes" id="UP000254626"/>
    </source>
</evidence>
<evidence type="ECO:0000313" key="7">
    <source>
        <dbReference type="EMBL" id="AMF94088.1"/>
    </source>
</evidence>
<proteinExistence type="predicted"/>
<reference evidence="9" key="1">
    <citation type="submission" date="2015-12" db="EMBL/GenBank/DDBJ databases">
        <title>FDA dAtabase for Regulatory Grade micrObial Sequences (FDA-ARGOS): Supporting development and validation of Infectious Disease Dx tests.</title>
        <authorList>
            <person name="Hoffmann M."/>
            <person name="Allard M."/>
            <person name="Evans P."/>
            <person name="Brown E."/>
            <person name="Tallon L.J."/>
            <person name="Sadzewicz L."/>
            <person name="Sengamalay N."/>
            <person name="Ott S."/>
            <person name="Godinez A."/>
            <person name="Nagaraj S."/>
            <person name="Vyas G."/>
            <person name="Aluvathingal J."/>
            <person name="Nadendla S."/>
            <person name="Geyer C."/>
            <person name="Sichtig H."/>
        </authorList>
    </citation>
    <scope>NUCLEOTIDE SEQUENCE [LARGE SCALE GENOMIC DNA]</scope>
    <source>
        <strain evidence="9">ATCC 33809</strain>
    </source>
</reference>
<accession>A0AAX2LQ68</accession>
<evidence type="ECO:0000256" key="5">
    <source>
        <dbReference type="SAM" id="SignalP"/>
    </source>
</evidence>
<dbReference type="Gene3D" id="1.10.760.10">
    <property type="entry name" value="Cytochrome c-like domain"/>
    <property type="match status" value="2"/>
</dbReference>
<keyword evidence="9" id="KW-1185">Reference proteome</keyword>
<dbReference type="Pfam" id="PF21342">
    <property type="entry name" value="SoxA-TsdA_cyt-c"/>
    <property type="match status" value="1"/>
</dbReference>
<dbReference type="PROSITE" id="PS51007">
    <property type="entry name" value="CYTC"/>
    <property type="match status" value="2"/>
</dbReference>
<gene>
    <name evidence="7" type="ORF">AL536_11355</name>
    <name evidence="8" type="ORF">NCTC11327_01001</name>
</gene>
<evidence type="ECO:0000256" key="2">
    <source>
        <dbReference type="ARBA" id="ARBA00022723"/>
    </source>
</evidence>
<dbReference type="Proteomes" id="UP000254626">
    <property type="component" value="Unassembled WGS sequence"/>
</dbReference>
<dbReference type="AlphaFoldDB" id="A0AAX2LQ68"/>
<feature type="chain" id="PRO_5043971009" evidence="5">
    <location>
        <begin position="20"/>
        <end position="350"/>
    </location>
</feature>
<dbReference type="PANTHER" id="PTHR35008:SF9">
    <property type="entry name" value="CYTOCHROME C DOMAIN-CONTAINING PROTEIN"/>
    <property type="match status" value="1"/>
</dbReference>
<dbReference type="RefSeq" id="WP_047457173.1">
    <property type="nucleotide sequence ID" value="NZ_CABLBX010000001.1"/>
</dbReference>
<dbReference type="GeneID" id="29386276"/>
<protein>
    <submittedName>
        <fullName evidence="7 8">Cytochrome C</fullName>
    </submittedName>
</protein>
<dbReference type="GO" id="GO:0046872">
    <property type="term" value="F:metal ion binding"/>
    <property type="evidence" value="ECO:0007669"/>
    <property type="project" value="UniProtKB-KW"/>
</dbReference>
<dbReference type="KEGG" id="vfl:AL536_11355"/>
<evidence type="ECO:0000313" key="9">
    <source>
        <dbReference type="Proteomes" id="UP000057088"/>
    </source>
</evidence>
<dbReference type="GO" id="GO:0020037">
    <property type="term" value="F:heme binding"/>
    <property type="evidence" value="ECO:0007669"/>
    <property type="project" value="InterPro"/>
</dbReference>
<dbReference type="SUPFAM" id="SSF46626">
    <property type="entry name" value="Cytochrome c"/>
    <property type="match status" value="2"/>
</dbReference>
<reference evidence="7" key="2">
    <citation type="submission" date="2018-01" db="EMBL/GenBank/DDBJ databases">
        <title>FDA dAtabase for Regulatory Grade micrObial Sequences (FDA-ARGOS): Supporting development and validation of Infectious Disease Dx tests.</title>
        <authorList>
            <person name="Hoffmann M."/>
            <person name="Allard M."/>
            <person name="Evans P."/>
            <person name="Brown E."/>
            <person name="Tallon L."/>
            <person name="Sadzewicz L."/>
            <person name="Sengamalay N."/>
            <person name="Ott S."/>
            <person name="Godinez A."/>
            <person name="Nagaraj S."/>
            <person name="Vyas G."/>
            <person name="Aluvathingal J."/>
            <person name="Nadendla S."/>
            <person name="Geyer C."/>
            <person name="Sichtig H."/>
        </authorList>
    </citation>
    <scope>NUCLEOTIDE SEQUENCE</scope>
    <source>
        <strain evidence="7">ATCC 33809</strain>
    </source>
</reference>
<dbReference type="EMBL" id="CP014035">
    <property type="protein sequence ID" value="AMF94088.1"/>
    <property type="molecule type" value="Genomic_DNA"/>
</dbReference>
<dbReference type="GO" id="GO:0009055">
    <property type="term" value="F:electron transfer activity"/>
    <property type="evidence" value="ECO:0007669"/>
    <property type="project" value="InterPro"/>
</dbReference>
<dbReference type="Proteomes" id="UP000057088">
    <property type="component" value="Chromosome 2"/>
</dbReference>
<dbReference type="InterPro" id="IPR051459">
    <property type="entry name" value="Cytochrome_c-type_DH"/>
</dbReference>
<evidence type="ECO:0000256" key="1">
    <source>
        <dbReference type="ARBA" id="ARBA00022617"/>
    </source>
</evidence>
<dbReference type="PANTHER" id="PTHR35008">
    <property type="entry name" value="BLL4482 PROTEIN-RELATED"/>
    <property type="match status" value="1"/>
</dbReference>
<feature type="signal peptide" evidence="5">
    <location>
        <begin position="1"/>
        <end position="19"/>
    </location>
</feature>
<name>A0AAX2LQ68_VIBFL</name>
<reference evidence="8 10" key="3">
    <citation type="submission" date="2018-06" db="EMBL/GenBank/DDBJ databases">
        <authorList>
            <consortium name="Pathogen Informatics"/>
            <person name="Doyle S."/>
        </authorList>
    </citation>
    <scope>NUCLEOTIDE SEQUENCE [LARGE SCALE GENOMIC DNA]</scope>
    <source>
        <strain evidence="8 10">NCTC11327</strain>
    </source>
</reference>
<evidence type="ECO:0000259" key="6">
    <source>
        <dbReference type="PROSITE" id="PS51007"/>
    </source>
</evidence>
<dbReference type="Pfam" id="PF00034">
    <property type="entry name" value="Cytochrom_C"/>
    <property type="match status" value="1"/>
</dbReference>
<feature type="domain" description="Cytochrome c" evidence="6">
    <location>
        <begin position="57"/>
        <end position="154"/>
    </location>
</feature>